<feature type="compositionally biased region" description="Low complexity" evidence="1">
    <location>
        <begin position="327"/>
        <end position="366"/>
    </location>
</feature>
<gene>
    <name evidence="3" type="ORF">CP972_29500</name>
</gene>
<dbReference type="PANTHER" id="PTHR40111:SF1">
    <property type="entry name" value="CEPHALOSPORIN-C DEACETYLASE"/>
    <property type="match status" value="1"/>
</dbReference>
<reference evidence="3 4" key="1">
    <citation type="submission" date="2017-09" db="EMBL/GenBank/DDBJ databases">
        <authorList>
            <person name="Lee N."/>
            <person name="Cho B.-K."/>
        </authorList>
    </citation>
    <scope>NUCLEOTIDE SEQUENCE [LARGE SCALE GENOMIC DNA]</scope>
    <source>
        <strain evidence="3 4">ATCC 13879</strain>
    </source>
</reference>
<keyword evidence="4" id="KW-1185">Reference proteome</keyword>
<accession>A0ABX6B5Y9</accession>
<dbReference type="InterPro" id="IPR039069">
    <property type="entry name" value="CE7"/>
</dbReference>
<evidence type="ECO:0000313" key="4">
    <source>
        <dbReference type="Proteomes" id="UP000326041"/>
    </source>
</evidence>
<dbReference type="PANTHER" id="PTHR40111">
    <property type="entry name" value="CEPHALOSPORIN-C DEACETYLASE"/>
    <property type="match status" value="1"/>
</dbReference>
<feature type="domain" description="Acetyl xylan esterase" evidence="2">
    <location>
        <begin position="1"/>
        <end position="317"/>
    </location>
</feature>
<protein>
    <submittedName>
        <fullName evidence="3">Acetylxylan esterase</fullName>
    </submittedName>
</protein>
<dbReference type="Proteomes" id="UP000326041">
    <property type="component" value="Chromosome"/>
</dbReference>
<evidence type="ECO:0000256" key="1">
    <source>
        <dbReference type="SAM" id="MobiDB-lite"/>
    </source>
</evidence>
<dbReference type="RefSeq" id="WP_150475554.1">
    <property type="nucleotide sequence ID" value="NZ_CP023697.1"/>
</dbReference>
<dbReference type="EMBL" id="CP023697">
    <property type="protein sequence ID" value="QEV10580.1"/>
    <property type="molecule type" value="Genomic_DNA"/>
</dbReference>
<dbReference type="SUPFAM" id="SSF53474">
    <property type="entry name" value="alpha/beta-Hydrolases"/>
    <property type="match status" value="1"/>
</dbReference>
<name>A0ABX6B5Y9_9ACTN</name>
<feature type="region of interest" description="Disordered" evidence="1">
    <location>
        <begin position="323"/>
        <end position="380"/>
    </location>
</feature>
<dbReference type="Pfam" id="PF05448">
    <property type="entry name" value="AXE1"/>
    <property type="match status" value="1"/>
</dbReference>
<organism evidence="3 4">
    <name type="scientific">Streptomyces prasinus</name>
    <dbReference type="NCBI Taxonomy" id="67345"/>
    <lineage>
        <taxon>Bacteria</taxon>
        <taxon>Bacillati</taxon>
        <taxon>Actinomycetota</taxon>
        <taxon>Actinomycetes</taxon>
        <taxon>Kitasatosporales</taxon>
        <taxon>Streptomycetaceae</taxon>
        <taxon>Streptomyces</taxon>
    </lineage>
</organism>
<evidence type="ECO:0000259" key="2">
    <source>
        <dbReference type="Pfam" id="PF05448"/>
    </source>
</evidence>
<evidence type="ECO:0000313" key="3">
    <source>
        <dbReference type="EMBL" id="QEV10580.1"/>
    </source>
</evidence>
<proteinExistence type="predicted"/>
<sequence length="380" mass="39922">MPLTDLTLAECLALRPDLDEPADLDTFWDRTLTQARAAGGPARFTPVDTGLTQVTTYDVTVPGFAGEPVRGWLHLPAGADGPLSCVVEFLGYGRGRGLAHEQVLWANAGHAHFIMDTRGQGWSTAGGDTPDTADVVGTVPGFLTRGAESPHEHYYRRVFTDAVLFTEAARAHPAVDPARTVVTGISQGGGISLAVAALVPGLAGAMPDVPFLCDIRRGALIAGAPPYTEIAEYLRLHRDRAGTVFSTLSYFDGALLASRATAPALFSIAMMDEVCPPSTSFAAYHRYGGDKDLRVYEFNGHEGGGGHHRREQLAWLRERLAPPCRPTAPADAPDPTAPADAPDPTAPADAPDPAASAAPMTPADPAGPTALSALHDPQLA</sequence>
<dbReference type="GeneID" id="95538616"/>
<dbReference type="InterPro" id="IPR029058">
    <property type="entry name" value="AB_hydrolase_fold"/>
</dbReference>
<dbReference type="InterPro" id="IPR008391">
    <property type="entry name" value="AXE1_dom"/>
</dbReference>
<dbReference type="Gene3D" id="3.40.50.1820">
    <property type="entry name" value="alpha/beta hydrolase"/>
    <property type="match status" value="1"/>
</dbReference>